<name>A0A8G1VNB8_9EURO</name>
<reference evidence="1 2" key="1">
    <citation type="submission" date="2018-02" db="EMBL/GenBank/DDBJ databases">
        <title>The genomes of Aspergillus section Nigri reveals drivers in fungal speciation.</title>
        <authorList>
            <consortium name="DOE Joint Genome Institute"/>
            <person name="Vesth T.C."/>
            <person name="Nybo J."/>
            <person name="Theobald S."/>
            <person name="Brandl J."/>
            <person name="Frisvad J.C."/>
            <person name="Nielsen K.F."/>
            <person name="Lyhne E.K."/>
            <person name="Kogle M.E."/>
            <person name="Kuo A."/>
            <person name="Riley R."/>
            <person name="Clum A."/>
            <person name="Nolan M."/>
            <person name="Lipzen A."/>
            <person name="Salamov A."/>
            <person name="Henrissat B."/>
            <person name="Wiebenga A."/>
            <person name="De vries R.P."/>
            <person name="Grigoriev I.V."/>
            <person name="Mortensen U.H."/>
            <person name="Andersen M.R."/>
            <person name="Baker S.E."/>
        </authorList>
    </citation>
    <scope>NUCLEOTIDE SEQUENCE [LARGE SCALE GENOMIC DNA]</scope>
    <source>
        <strain evidence="1 2">CBS 112811</strain>
    </source>
</reference>
<sequence length="76" mass="8574">MCLWDLRYYFLLRGGIMSIVVYRGFCDTTLSTPNSPRWIPLLRQPGYATVGLVPLGGCERVRGVGEEVVLKNWGIL</sequence>
<gene>
    <name evidence="1" type="ORF">BO85DRAFT_274692</name>
</gene>
<dbReference type="Proteomes" id="UP000249526">
    <property type="component" value="Unassembled WGS sequence"/>
</dbReference>
<evidence type="ECO:0000313" key="2">
    <source>
        <dbReference type="Proteomes" id="UP000249526"/>
    </source>
</evidence>
<dbReference type="RefSeq" id="XP_025516339.1">
    <property type="nucleotide sequence ID" value="XM_025655134.1"/>
</dbReference>
<dbReference type="AlphaFoldDB" id="A0A8G1VNB8"/>
<protein>
    <submittedName>
        <fullName evidence="1">Uncharacterized protein</fullName>
    </submittedName>
</protein>
<accession>A0A8G1VNB8</accession>
<dbReference type="GeneID" id="37158536"/>
<keyword evidence="2" id="KW-1185">Reference proteome</keyword>
<evidence type="ECO:0000313" key="1">
    <source>
        <dbReference type="EMBL" id="RAH58417.1"/>
    </source>
</evidence>
<proteinExistence type="predicted"/>
<dbReference type="EMBL" id="KZ825060">
    <property type="protein sequence ID" value="RAH58417.1"/>
    <property type="molecule type" value="Genomic_DNA"/>
</dbReference>
<organism evidence="1 2">
    <name type="scientific">Aspergillus piperis CBS 112811</name>
    <dbReference type="NCBI Taxonomy" id="1448313"/>
    <lineage>
        <taxon>Eukaryota</taxon>
        <taxon>Fungi</taxon>
        <taxon>Dikarya</taxon>
        <taxon>Ascomycota</taxon>
        <taxon>Pezizomycotina</taxon>
        <taxon>Eurotiomycetes</taxon>
        <taxon>Eurotiomycetidae</taxon>
        <taxon>Eurotiales</taxon>
        <taxon>Aspergillaceae</taxon>
        <taxon>Aspergillus</taxon>
        <taxon>Aspergillus subgen. Circumdati</taxon>
    </lineage>
</organism>